<reference evidence="2 3" key="1">
    <citation type="submission" date="2024-06" db="EMBL/GenBank/DDBJ databases">
        <title>Complete genome of Phlyctema vagabunda strain 19-DSS-EL-015.</title>
        <authorList>
            <person name="Fiorenzani C."/>
        </authorList>
    </citation>
    <scope>NUCLEOTIDE SEQUENCE [LARGE SCALE GENOMIC DNA]</scope>
    <source>
        <strain evidence="2 3">19-DSS-EL-015</strain>
    </source>
</reference>
<dbReference type="InterPro" id="IPR056948">
    <property type="entry name" value="PNGaseA_N"/>
</dbReference>
<organism evidence="2 3">
    <name type="scientific">Phlyctema vagabunda</name>
    <dbReference type="NCBI Taxonomy" id="108571"/>
    <lineage>
        <taxon>Eukaryota</taxon>
        <taxon>Fungi</taxon>
        <taxon>Dikarya</taxon>
        <taxon>Ascomycota</taxon>
        <taxon>Pezizomycotina</taxon>
        <taxon>Leotiomycetes</taxon>
        <taxon>Helotiales</taxon>
        <taxon>Dermateaceae</taxon>
        <taxon>Phlyctema</taxon>
    </lineage>
</organism>
<dbReference type="InterPro" id="IPR014710">
    <property type="entry name" value="RmlC-like_jellyroll"/>
</dbReference>
<dbReference type="EMBL" id="JBFCZG010000011">
    <property type="protein sequence ID" value="KAL3417180.1"/>
    <property type="molecule type" value="Genomic_DNA"/>
</dbReference>
<feature type="domain" description="Peptide N-acetyl-beta-D-glucosaminyl asparaginase amidase A N-terminal" evidence="1">
    <location>
        <begin position="212"/>
        <end position="452"/>
    </location>
</feature>
<comment type="caution">
    <text evidence="2">The sequence shown here is derived from an EMBL/GenBank/DDBJ whole genome shotgun (WGS) entry which is preliminary data.</text>
</comment>
<protein>
    <submittedName>
        <fullName evidence="2">Peptide-n4-(N-acetyl-beta-glucosaminyl)asparagine amidase a</fullName>
    </submittedName>
</protein>
<dbReference type="Pfam" id="PF12222">
    <property type="entry name" value="PNGaseA"/>
    <property type="match status" value="1"/>
</dbReference>
<proteinExistence type="predicted"/>
<dbReference type="Proteomes" id="UP001629113">
    <property type="component" value="Unassembled WGS sequence"/>
</dbReference>
<evidence type="ECO:0000313" key="2">
    <source>
        <dbReference type="EMBL" id="KAL3417180.1"/>
    </source>
</evidence>
<dbReference type="InterPro" id="IPR021102">
    <property type="entry name" value="PNGase_A"/>
</dbReference>
<evidence type="ECO:0000313" key="3">
    <source>
        <dbReference type="Proteomes" id="UP001629113"/>
    </source>
</evidence>
<dbReference type="PANTHER" id="PTHR31104">
    <property type="entry name" value="PEPTIDE-N4-(N-ACETYL-BETA-GLUCOSAMINYL)ASPARAGINE AMIDASE A PROTEIN"/>
    <property type="match status" value="1"/>
</dbReference>
<sequence length="457" mass="50359">MAESINPLPKPMRIMTANLPLPLALKDCRSEPAADVVSEEVEGISTSNGARYLIFNHKTLPTSNHSPLKDLVPEEVPLPGVVLPGGINVQVFDIGPHSSVPAHRTTSTDYLVFQVGEVVLTTYAEAYDVETSENRTDEWARVLTFILSSEPIRVLHKARVHHLIMKVNVLATLLWGLAAKFAFAQPSADVYRADNTSSGVLEVVQAQVPPRTSYAKPACKQVVFNHNFANSYGVPYVGTYSPPASCNYTTTIFNMSVTSAGRQYDRLALLFLDDIEVWRTSTAMPNPTGIHWSYQKDMSIFDSLLRSEKKVIFDLSNVYSDLYTGAFNVTLEALYFGDVYDHLEPADLIYPISALASSRNISSVMSLPDDNGTVSITLPRNVKTAVVSLLASGNGAEEFWYTNVPSEYVETFPSNPSWLYGYSPFREVELLIDGQLAGVTWPFPILFTGGVVRVSQS</sequence>
<gene>
    <name evidence="2" type="ORF">PVAG01_11180</name>
</gene>
<name>A0ABR4P1J9_9HELO</name>
<dbReference type="Gene3D" id="2.60.120.10">
    <property type="entry name" value="Jelly Rolls"/>
    <property type="match status" value="1"/>
</dbReference>
<accession>A0ABR4P1J9</accession>
<keyword evidence="3" id="KW-1185">Reference proteome</keyword>
<evidence type="ECO:0000259" key="1">
    <source>
        <dbReference type="Pfam" id="PF12222"/>
    </source>
</evidence>